<evidence type="ECO:0000313" key="2">
    <source>
        <dbReference type="Proteomes" id="UP000728032"/>
    </source>
</evidence>
<dbReference type="GO" id="GO:0034727">
    <property type="term" value="P:piecemeal microautophagy of the nucleus"/>
    <property type="evidence" value="ECO:0007669"/>
    <property type="project" value="TreeGrafter"/>
</dbReference>
<dbReference type="EMBL" id="CAJPVJ010042536">
    <property type="protein sequence ID" value="CAG2182136.1"/>
    <property type="molecule type" value="Genomic_DNA"/>
</dbReference>
<dbReference type="Proteomes" id="UP000728032">
    <property type="component" value="Unassembled WGS sequence"/>
</dbReference>
<dbReference type="PANTHER" id="PTHR10953">
    <property type="entry name" value="UBIQUITIN-ACTIVATING ENZYME E1"/>
    <property type="match status" value="1"/>
</dbReference>
<dbReference type="GO" id="GO:0000407">
    <property type="term" value="C:phagophore assembly site"/>
    <property type="evidence" value="ECO:0007669"/>
    <property type="project" value="TreeGrafter"/>
</dbReference>
<dbReference type="SUPFAM" id="SSF69572">
    <property type="entry name" value="Activating enzymes of the ubiquitin-like proteins"/>
    <property type="match status" value="1"/>
</dbReference>
<dbReference type="GO" id="GO:0000045">
    <property type="term" value="P:autophagosome assembly"/>
    <property type="evidence" value="ECO:0007669"/>
    <property type="project" value="TreeGrafter"/>
</dbReference>
<dbReference type="GO" id="GO:0000422">
    <property type="term" value="P:autophagy of mitochondrion"/>
    <property type="evidence" value="ECO:0007669"/>
    <property type="project" value="TreeGrafter"/>
</dbReference>
<dbReference type="EMBL" id="OC957361">
    <property type="protein sequence ID" value="CAD7664999.1"/>
    <property type="molecule type" value="Genomic_DNA"/>
</dbReference>
<dbReference type="PANTHER" id="PTHR10953:SF3">
    <property type="entry name" value="UBIQUITIN-LIKE MODIFIER-ACTIVATING ENZYME ATG7"/>
    <property type="match status" value="1"/>
</dbReference>
<organism evidence="1">
    <name type="scientific">Oppiella nova</name>
    <dbReference type="NCBI Taxonomy" id="334625"/>
    <lineage>
        <taxon>Eukaryota</taxon>
        <taxon>Metazoa</taxon>
        <taxon>Ecdysozoa</taxon>
        <taxon>Arthropoda</taxon>
        <taxon>Chelicerata</taxon>
        <taxon>Arachnida</taxon>
        <taxon>Acari</taxon>
        <taxon>Acariformes</taxon>
        <taxon>Sarcoptiformes</taxon>
        <taxon>Oribatida</taxon>
        <taxon>Brachypylina</taxon>
        <taxon>Oppioidea</taxon>
        <taxon>Oppiidae</taxon>
        <taxon>Oppiella</taxon>
    </lineage>
</organism>
<dbReference type="GO" id="GO:0032446">
    <property type="term" value="P:protein modification by small protein conjugation"/>
    <property type="evidence" value="ECO:0007669"/>
    <property type="project" value="TreeGrafter"/>
</dbReference>
<dbReference type="GO" id="GO:0019778">
    <property type="term" value="F:Atg12 activating enzyme activity"/>
    <property type="evidence" value="ECO:0007669"/>
    <property type="project" value="TreeGrafter"/>
</dbReference>
<reference evidence="1" key="1">
    <citation type="submission" date="2020-11" db="EMBL/GenBank/DDBJ databases">
        <authorList>
            <person name="Tran Van P."/>
        </authorList>
    </citation>
    <scope>NUCLEOTIDE SEQUENCE</scope>
</reference>
<feature type="non-terminal residue" evidence="1">
    <location>
        <position position="1"/>
    </location>
</feature>
<dbReference type="AlphaFoldDB" id="A0A7R9R1F5"/>
<dbReference type="GO" id="GO:0019779">
    <property type="term" value="F:Atg8 activating enzyme activity"/>
    <property type="evidence" value="ECO:0007669"/>
    <property type="project" value="TreeGrafter"/>
</dbReference>
<dbReference type="InterPro" id="IPR035985">
    <property type="entry name" value="Ubiquitin-activating_enz"/>
</dbReference>
<dbReference type="GO" id="GO:0006995">
    <property type="term" value="P:cellular response to nitrogen starvation"/>
    <property type="evidence" value="ECO:0007669"/>
    <property type="project" value="TreeGrafter"/>
</dbReference>
<dbReference type="Gene3D" id="3.40.50.720">
    <property type="entry name" value="NAD(P)-binding Rossmann-like Domain"/>
    <property type="match status" value="2"/>
</dbReference>
<dbReference type="InterPro" id="IPR045886">
    <property type="entry name" value="ThiF/MoeB/HesA"/>
</dbReference>
<gene>
    <name evidence="1" type="ORF">ONB1V03_LOCUS21557</name>
</gene>
<name>A0A7R9R1F5_9ACAR</name>
<accession>A0A7R9R1F5</accession>
<keyword evidence="2" id="KW-1185">Reference proteome</keyword>
<sequence>MESIECVGWEKNEKNLLLPRVVDLSALMDPHRLAEGAVDLNLKLMRWRLVPSLDLDAICATKCLILGSGTLGCSVGRGLLAWVKEKCRQEVQLLEQLIDDNDVVFLLMDTRESRWLPTVL</sequence>
<protein>
    <submittedName>
        <fullName evidence="1">Uncharacterized protein</fullName>
    </submittedName>
</protein>
<proteinExistence type="predicted"/>
<dbReference type="OrthoDB" id="338614at2759"/>
<evidence type="ECO:0000313" key="1">
    <source>
        <dbReference type="EMBL" id="CAD7664999.1"/>
    </source>
</evidence>